<dbReference type="Pfam" id="PF00198">
    <property type="entry name" value="2-oxoacid_dh"/>
    <property type="match status" value="1"/>
</dbReference>
<dbReference type="GO" id="GO:0006086">
    <property type="term" value="P:pyruvate decarboxylation to acetyl-CoA"/>
    <property type="evidence" value="ECO:0007669"/>
    <property type="project" value="InterPro"/>
</dbReference>
<evidence type="ECO:0000256" key="1">
    <source>
        <dbReference type="ARBA" id="ARBA00001938"/>
    </source>
</evidence>
<dbReference type="PROSITE" id="PS51826">
    <property type="entry name" value="PSBD"/>
    <property type="match status" value="1"/>
</dbReference>
<dbReference type="Gene3D" id="3.30.559.10">
    <property type="entry name" value="Chloramphenicol acetyltransferase-like domain"/>
    <property type="match status" value="1"/>
</dbReference>
<evidence type="ECO:0000256" key="5">
    <source>
        <dbReference type="SAM" id="MobiDB-lite"/>
    </source>
</evidence>
<dbReference type="InterPro" id="IPR004167">
    <property type="entry name" value="PSBD"/>
</dbReference>
<feature type="domain" description="Lipoyl-binding" evidence="6">
    <location>
        <begin position="1"/>
        <end position="76"/>
    </location>
</feature>
<dbReference type="InterPro" id="IPR023213">
    <property type="entry name" value="CAT-like_dom_sf"/>
</dbReference>
<proteinExistence type="inferred from homology"/>
<dbReference type="RefSeq" id="WP_097654901.1">
    <property type="nucleotide sequence ID" value="NZ_LYXE01000170.1"/>
</dbReference>
<comment type="similarity">
    <text evidence="2 4">Belongs to the 2-oxoacid dehydrogenase family.</text>
</comment>
<accession>A0A2H3KGV3</accession>
<evidence type="ECO:0000313" key="9">
    <source>
        <dbReference type="Proteomes" id="UP000220922"/>
    </source>
</evidence>
<dbReference type="InterPro" id="IPR036625">
    <property type="entry name" value="E3-bd_dom_sf"/>
</dbReference>
<dbReference type="Proteomes" id="UP000220922">
    <property type="component" value="Unassembled WGS sequence"/>
</dbReference>
<evidence type="ECO:0000259" key="6">
    <source>
        <dbReference type="PROSITE" id="PS50968"/>
    </source>
</evidence>
<dbReference type="EC" id="2.3.1.-" evidence="4"/>
<dbReference type="GO" id="GO:0016746">
    <property type="term" value="F:acyltransferase activity"/>
    <property type="evidence" value="ECO:0007669"/>
    <property type="project" value="UniProtKB-KW"/>
</dbReference>
<gene>
    <name evidence="8" type="ORF">A9Q02_05300</name>
</gene>
<dbReference type="Gene3D" id="2.40.50.100">
    <property type="match status" value="1"/>
</dbReference>
<name>A0A2H3KGV3_9CHLR</name>
<evidence type="ECO:0000259" key="7">
    <source>
        <dbReference type="PROSITE" id="PS51826"/>
    </source>
</evidence>
<dbReference type="SUPFAM" id="SSF51230">
    <property type="entry name" value="Single hybrid motif"/>
    <property type="match status" value="1"/>
</dbReference>
<dbReference type="PANTHER" id="PTHR23151:SF90">
    <property type="entry name" value="DIHYDROLIPOYLLYSINE-RESIDUE ACETYLTRANSFERASE COMPONENT OF PYRUVATE DEHYDROGENASE COMPLEX, MITOCHONDRIAL-RELATED"/>
    <property type="match status" value="1"/>
</dbReference>
<dbReference type="Gene3D" id="4.10.320.10">
    <property type="entry name" value="E3-binding domain"/>
    <property type="match status" value="1"/>
</dbReference>
<dbReference type="Pfam" id="PF00364">
    <property type="entry name" value="Biotin_lipoyl"/>
    <property type="match status" value="1"/>
</dbReference>
<reference evidence="8 9" key="1">
    <citation type="submission" date="2016-05" db="EMBL/GenBank/DDBJ databases">
        <authorList>
            <person name="Lavstsen T."/>
            <person name="Jespersen J.S."/>
        </authorList>
    </citation>
    <scope>NUCLEOTIDE SEQUENCE [LARGE SCALE GENOMIC DNA]</scope>
    <source>
        <strain evidence="8 9">B7-9</strain>
    </source>
</reference>
<sequence length="428" mass="43864">MGEITMPRLSDTMSEGAVGRWLKKPGDQVEVGEIIAEIETDKATMELEAFEKGTFQKIVVPEGQTVPIGEVIAYIGDGPVEDAPVAKAPPASAAPPPAPAKTAPAVAPVAANSGSSDENGRVLASPVARRIASELGIDLHLVEGTGPGGRIVKENVEAYAATMSGTKPAPVAPAAVPATPPTPAPVAPVAAPKAPASATVTPMSRMRKAIARAMTEAKPGIPHIYVSMEIDMDAVMALRAQLNDAGAAPVKLSVNDLVVKAVAKTLKAIPAVNTSFVVGEDGQPAIAHHAAINVSVAVALDDGLIAPVIKDADTKSVGTISAEIRTLANNAREGKIKQSEIEGATFQVTNLGMFGVSEFGSIITTPQAASLAVGAVRKIPVVRDDAIVVGQVMTITLSADHRVVDGAVAAQFLQQLKALLEAPLNILI</sequence>
<dbReference type="EMBL" id="LYXE01000170">
    <property type="protein sequence ID" value="PDV96959.1"/>
    <property type="molecule type" value="Genomic_DNA"/>
</dbReference>
<evidence type="ECO:0000313" key="8">
    <source>
        <dbReference type="EMBL" id="PDV96959.1"/>
    </source>
</evidence>
<evidence type="ECO:0000256" key="3">
    <source>
        <dbReference type="ARBA" id="ARBA00022823"/>
    </source>
</evidence>
<dbReference type="InterPro" id="IPR003016">
    <property type="entry name" value="2-oxoA_DH_lipoyl-BS"/>
</dbReference>
<dbReference type="InterPro" id="IPR045257">
    <property type="entry name" value="E2/Pdx1"/>
</dbReference>
<dbReference type="PANTHER" id="PTHR23151">
    <property type="entry name" value="DIHYDROLIPOAMIDE ACETYL/SUCCINYL-TRANSFERASE-RELATED"/>
    <property type="match status" value="1"/>
</dbReference>
<dbReference type="Pfam" id="PF02817">
    <property type="entry name" value="E3_binding"/>
    <property type="match status" value="1"/>
</dbReference>
<dbReference type="InterPro" id="IPR011053">
    <property type="entry name" value="Single_hybrid_motif"/>
</dbReference>
<dbReference type="CDD" id="cd06849">
    <property type="entry name" value="lipoyl_domain"/>
    <property type="match status" value="1"/>
</dbReference>
<evidence type="ECO:0000256" key="2">
    <source>
        <dbReference type="ARBA" id="ARBA00007317"/>
    </source>
</evidence>
<dbReference type="InterPro" id="IPR001078">
    <property type="entry name" value="2-oxoacid_DH_actylTfrase"/>
</dbReference>
<dbReference type="PROSITE" id="PS00189">
    <property type="entry name" value="LIPOYL"/>
    <property type="match status" value="1"/>
</dbReference>
<dbReference type="SUPFAM" id="SSF52777">
    <property type="entry name" value="CoA-dependent acyltransferases"/>
    <property type="match status" value="1"/>
</dbReference>
<feature type="domain" description="Peripheral subunit-binding (PSBD)" evidence="7">
    <location>
        <begin position="123"/>
        <end position="160"/>
    </location>
</feature>
<evidence type="ECO:0000256" key="4">
    <source>
        <dbReference type="RuleBase" id="RU003423"/>
    </source>
</evidence>
<protein>
    <recommendedName>
        <fullName evidence="4">Dihydrolipoamide acetyltransferase component of pyruvate dehydrogenase complex</fullName>
        <ecNumber evidence="4">2.3.1.-</ecNumber>
    </recommendedName>
</protein>
<comment type="caution">
    <text evidence="8">The sequence shown here is derived from an EMBL/GenBank/DDBJ whole genome shotgun (WGS) entry which is preliminary data.</text>
</comment>
<keyword evidence="4" id="KW-0012">Acyltransferase</keyword>
<feature type="region of interest" description="Disordered" evidence="5">
    <location>
        <begin position="85"/>
        <end position="105"/>
    </location>
</feature>
<keyword evidence="4 8" id="KW-0808">Transferase</keyword>
<dbReference type="PROSITE" id="PS50968">
    <property type="entry name" value="BIOTINYL_LIPOYL"/>
    <property type="match status" value="1"/>
</dbReference>
<comment type="cofactor">
    <cofactor evidence="1 4">
        <name>(R)-lipoate</name>
        <dbReference type="ChEBI" id="CHEBI:83088"/>
    </cofactor>
</comment>
<organism evidence="8 9">
    <name type="scientific">Candidatus Chloroploca asiatica</name>
    <dbReference type="NCBI Taxonomy" id="1506545"/>
    <lineage>
        <taxon>Bacteria</taxon>
        <taxon>Bacillati</taxon>
        <taxon>Chloroflexota</taxon>
        <taxon>Chloroflexia</taxon>
        <taxon>Chloroflexales</taxon>
        <taxon>Chloroflexineae</taxon>
        <taxon>Oscillochloridaceae</taxon>
        <taxon>Candidatus Chloroploca</taxon>
    </lineage>
</organism>
<keyword evidence="9" id="KW-1185">Reference proteome</keyword>
<dbReference type="SUPFAM" id="SSF47005">
    <property type="entry name" value="Peripheral subunit-binding domain of 2-oxo acid dehydrogenase complex"/>
    <property type="match status" value="1"/>
</dbReference>
<dbReference type="GO" id="GO:0045254">
    <property type="term" value="C:pyruvate dehydrogenase complex"/>
    <property type="evidence" value="ECO:0007669"/>
    <property type="project" value="InterPro"/>
</dbReference>
<dbReference type="AlphaFoldDB" id="A0A2H3KGV3"/>
<dbReference type="OrthoDB" id="9805770at2"/>
<dbReference type="InterPro" id="IPR000089">
    <property type="entry name" value="Biotin_lipoyl"/>
</dbReference>
<keyword evidence="3 4" id="KW-0450">Lipoyl</keyword>